<dbReference type="Pfam" id="PF03432">
    <property type="entry name" value="Relaxase"/>
    <property type="match status" value="1"/>
</dbReference>
<name>A0A921NSW4_9RHOB</name>
<evidence type="ECO:0000256" key="1">
    <source>
        <dbReference type="SAM" id="MobiDB-lite"/>
    </source>
</evidence>
<accession>A0A921NSW4</accession>
<sequence length="835" mass="92938">MPKVDAVSAVTGDLFDEGWSRVRGSMQGLTGEPKRLQMARAARGHRAAVFKAIRSGGCHTRAELVRQLDYLTTKSSHIVDSRGVLDGKETLTGKEIEAVADRFARRWSDGFHPKLGQTTHMLMSFPIGTKGEDVRDIASEVCERFFSNDERHFDYLIAVHEDRDHPHAHVVLNRKSQEGEFFYLGRDHHFNYDDFRIAMVEAAETVGVRLEATRRVHRGVIDYPPRTREVYAAREEGRAALGRERFGGDLTAAQAAVKSAAKEYARLGASVTDDWLKEPLVRAGELLAQGERLEPTGGVYEPTVEDRRADELKPVLDRFGAATVAERPALQKELASLLLAQADRDPHAPPPAIPGDSLPEQKVEEPQDVPAAGLGQRMRSWIDRVRGVDRSAPKNKVFEPAPQAAPAAERLRLLREEPSEDGVYSVSNIIEERTDRLYDLATRARIETALRGTGVPPETVIARIEAGADNAALEILWRNEDREAIAAHNGFDFARPDHAEHIAASLDRMRVELGEALAEAGILRTDGVVRRDYEMHFDADSLEDRCVEIREGLRKQGLDDSRIAERTDEIEAKAYLQIEAEQKAWFGTRTDFPHTSDAVYRENAEGELVIVDPELADELMETADRMLRLPGAPGDIPGAVSTALRSMYQGRKGETDMPEHLVRGLANTFETVCVLRVGEQAHEAEVQARLQAETAREAQRREAERLAAERSAIAARARAEGYPEICRMVIYEKVDADERMEIKRPGVEPFRREVEAVLGEDGIAALKAGDVDTLDGILPDRLDRLNATKVYLKSDPEHAVANGEALDRVVSEILDIESENRKLATGEVERRGLTH</sequence>
<keyword evidence="3" id="KW-0255">Endonuclease</keyword>
<comment type="caution">
    <text evidence="3">The sequence shown here is derived from an EMBL/GenBank/DDBJ whole genome shotgun (WGS) entry which is preliminary data.</text>
</comment>
<dbReference type="GO" id="GO:0004519">
    <property type="term" value="F:endonuclease activity"/>
    <property type="evidence" value="ECO:0007669"/>
    <property type="project" value="UniProtKB-KW"/>
</dbReference>
<keyword evidence="4" id="KW-1185">Reference proteome</keyword>
<evidence type="ECO:0000313" key="3">
    <source>
        <dbReference type="EMBL" id="KAF0674890.1"/>
    </source>
</evidence>
<protein>
    <submittedName>
        <fullName evidence="3">T-DNA border endonuclease virD2</fullName>
    </submittedName>
</protein>
<dbReference type="AlphaFoldDB" id="A0A921NSW4"/>
<dbReference type="Proteomes" id="UP000698242">
    <property type="component" value="Unassembled WGS sequence"/>
</dbReference>
<evidence type="ECO:0000259" key="2">
    <source>
        <dbReference type="Pfam" id="PF03432"/>
    </source>
</evidence>
<reference evidence="3" key="1">
    <citation type="submission" date="2013-03" db="EMBL/GenBank/DDBJ databases">
        <title>Genome Sequence of the Profundibacterium mesophilum strain KAUST100406-0324T from Red Sea, a novel genus in the family Rhodobacteraceae.</title>
        <authorList>
            <person name="Essack M."/>
            <person name="Alam I."/>
            <person name="Lafi F."/>
            <person name="Alawi W."/>
            <person name="Kamanu F."/>
            <person name="Al-Suwailem A."/>
            <person name="Lee O.O."/>
            <person name="Xu Y."/>
            <person name="Bajic V."/>
            <person name="Qian P.-Y."/>
            <person name="Archer J."/>
        </authorList>
    </citation>
    <scope>NUCLEOTIDE SEQUENCE</scope>
    <source>
        <strain evidence="3">KAUST100406-0324</strain>
    </source>
</reference>
<feature type="region of interest" description="Disordered" evidence="1">
    <location>
        <begin position="344"/>
        <end position="366"/>
    </location>
</feature>
<gene>
    <name evidence="3" type="ORF">PMES_02772</name>
</gene>
<dbReference type="OrthoDB" id="98563at2"/>
<dbReference type="InterPro" id="IPR005094">
    <property type="entry name" value="Endonuclease_MobA/VirD2"/>
</dbReference>
<proteinExistence type="predicted"/>
<feature type="domain" description="MobA/VirD2-like nuclease" evidence="2">
    <location>
        <begin position="79"/>
        <end position="183"/>
    </location>
</feature>
<keyword evidence="3" id="KW-0540">Nuclease</keyword>
<evidence type="ECO:0000313" key="4">
    <source>
        <dbReference type="Proteomes" id="UP000698242"/>
    </source>
</evidence>
<dbReference type="EMBL" id="APKE01000034">
    <property type="protein sequence ID" value="KAF0674890.1"/>
    <property type="molecule type" value="Genomic_DNA"/>
</dbReference>
<keyword evidence="3" id="KW-0378">Hydrolase</keyword>
<dbReference type="RefSeq" id="WP_159966294.1">
    <property type="nucleotide sequence ID" value="NZ_APKE01000034.1"/>
</dbReference>
<organism evidence="3 4">
    <name type="scientific">Profundibacterium mesophilum KAUST100406-0324</name>
    <dbReference type="NCBI Taxonomy" id="1037889"/>
    <lineage>
        <taxon>Bacteria</taxon>
        <taxon>Pseudomonadati</taxon>
        <taxon>Pseudomonadota</taxon>
        <taxon>Alphaproteobacteria</taxon>
        <taxon>Rhodobacterales</taxon>
        <taxon>Roseobacteraceae</taxon>
        <taxon>Profundibacterium</taxon>
    </lineage>
</organism>